<organism evidence="1 2">
    <name type="scientific">Sulfitobacter pacificus</name>
    <dbReference type="NCBI Taxonomy" id="1499314"/>
    <lineage>
        <taxon>Bacteria</taxon>
        <taxon>Pseudomonadati</taxon>
        <taxon>Pseudomonadota</taxon>
        <taxon>Alphaproteobacteria</taxon>
        <taxon>Rhodobacterales</taxon>
        <taxon>Roseobacteraceae</taxon>
        <taxon>Sulfitobacter</taxon>
    </lineage>
</organism>
<accession>A0ABQ5VNR7</accession>
<protein>
    <submittedName>
        <fullName evidence="1">Uncharacterized protein</fullName>
    </submittedName>
</protein>
<proteinExistence type="predicted"/>
<dbReference type="RefSeq" id="WP_284375833.1">
    <property type="nucleotide sequence ID" value="NZ_BSNL01000003.1"/>
</dbReference>
<evidence type="ECO:0000313" key="1">
    <source>
        <dbReference type="EMBL" id="GLQ28836.1"/>
    </source>
</evidence>
<keyword evidence="2" id="KW-1185">Reference proteome</keyword>
<sequence>MNFGKKEATPIARLRDANDRTTGWVYHWNTSELAILWIYKDRMAKRIDPPLSPETLAKAKAVTADSAIDLLEALSAGGQKKLE</sequence>
<evidence type="ECO:0000313" key="2">
    <source>
        <dbReference type="Proteomes" id="UP001161388"/>
    </source>
</evidence>
<dbReference type="Proteomes" id="UP001161388">
    <property type="component" value="Unassembled WGS sequence"/>
</dbReference>
<gene>
    <name evidence="1" type="ORF">GCM10007927_36390</name>
</gene>
<comment type="caution">
    <text evidence="1">The sequence shown here is derived from an EMBL/GenBank/DDBJ whole genome shotgun (WGS) entry which is preliminary data.</text>
</comment>
<dbReference type="EMBL" id="BSNL01000003">
    <property type="protein sequence ID" value="GLQ28836.1"/>
    <property type="molecule type" value="Genomic_DNA"/>
</dbReference>
<reference evidence="1" key="2">
    <citation type="submission" date="2023-01" db="EMBL/GenBank/DDBJ databases">
        <title>Draft genome sequence of Sulfitobacter pacificus strain NBRC 109915.</title>
        <authorList>
            <person name="Sun Q."/>
            <person name="Mori K."/>
        </authorList>
    </citation>
    <scope>NUCLEOTIDE SEQUENCE</scope>
    <source>
        <strain evidence="1">NBRC 109915</strain>
    </source>
</reference>
<name>A0ABQ5VNR7_9RHOB</name>
<reference evidence="1" key="1">
    <citation type="journal article" date="2014" name="Int. J. Syst. Evol. Microbiol.">
        <title>Complete genome of a new Firmicutes species belonging to the dominant human colonic microbiota ('Ruminococcus bicirculans') reveals two chromosomes and a selective capacity to utilize plant glucans.</title>
        <authorList>
            <consortium name="NISC Comparative Sequencing Program"/>
            <person name="Wegmann U."/>
            <person name="Louis P."/>
            <person name="Goesmann A."/>
            <person name="Henrissat B."/>
            <person name="Duncan S.H."/>
            <person name="Flint H.J."/>
        </authorList>
    </citation>
    <scope>NUCLEOTIDE SEQUENCE</scope>
    <source>
        <strain evidence="1">NBRC 109915</strain>
    </source>
</reference>